<dbReference type="InterPro" id="IPR009057">
    <property type="entry name" value="Homeodomain-like_sf"/>
</dbReference>
<name>K7ZK29_9LACT</name>
<reference evidence="1" key="1">
    <citation type="submission" date="2011-11" db="EMBL/GenBank/DDBJ databases">
        <title>Genetic requirement for the production and self-immunity of lacticin Q, a leaderless bacteriocin exhibiting an intracellular toxicity.</title>
        <authorList>
            <person name="Iwatani S."/>
            <person name="Yoneyama F."/>
            <person name="Miyashita S."/>
            <person name="Zendo T."/>
            <person name="Nakayama J."/>
            <person name="Sonomoto K."/>
        </authorList>
    </citation>
    <scope>NUCLEOTIDE SEQUENCE</scope>
    <source>
        <strain evidence="1">QU 5</strain>
    </source>
</reference>
<dbReference type="SUPFAM" id="SSF46689">
    <property type="entry name" value="Homeodomain-like"/>
    <property type="match status" value="1"/>
</dbReference>
<protein>
    <submittedName>
        <fullName evidence="1">Putative transcriptional regulator</fullName>
    </submittedName>
</protein>
<dbReference type="Gene3D" id="1.10.357.10">
    <property type="entry name" value="Tetracycline Repressor, domain 2"/>
    <property type="match status" value="1"/>
</dbReference>
<proteinExistence type="predicted"/>
<evidence type="ECO:0000313" key="2">
    <source>
        <dbReference type="EMBL" id="BAM66972.1"/>
    </source>
</evidence>
<dbReference type="AlphaFoldDB" id="K7ZK29"/>
<organism evidence="1">
    <name type="scientific">Lactococcus lactis</name>
    <dbReference type="NCBI Taxonomy" id="1358"/>
    <lineage>
        <taxon>Bacteria</taxon>
        <taxon>Bacillati</taxon>
        <taxon>Bacillota</taxon>
        <taxon>Bacilli</taxon>
        <taxon>Lactobacillales</taxon>
        <taxon>Streptococcaceae</taxon>
        <taxon>Lactococcus</taxon>
    </lineage>
</organism>
<dbReference type="EMBL" id="AB712393">
    <property type="protein sequence ID" value="BAM66972.1"/>
    <property type="molecule type" value="Genomic_DNA"/>
</dbReference>
<reference evidence="2" key="2">
    <citation type="journal article" date="2012" name="Microbiology">
        <title>Identification of the genes involved in the secretion and self-immunity of lacticin Q, an unmodified leaderless bacteriocin from Lactococcus lactis QU 5.</title>
        <authorList>
            <person name="Iwatani S."/>
            <person name="Yoneyama F."/>
            <person name="Miyashita S."/>
            <person name="Zendo T."/>
            <person name="Nakayama J."/>
            <person name="Sonomoto K."/>
        </authorList>
    </citation>
    <scope>NUCLEOTIDE SEQUENCE</scope>
    <source>
        <strain evidence="2">QU 5</strain>
    </source>
</reference>
<accession>K7ZK29</accession>
<evidence type="ECO:0000313" key="1">
    <source>
        <dbReference type="EMBL" id="BAM66961.1"/>
    </source>
</evidence>
<dbReference type="RefSeq" id="WP_098383461.1">
    <property type="nucleotide sequence ID" value="NZ_MTJQ01000002.1"/>
</dbReference>
<sequence length="191" mass="22264">MILISDTQVRIIDAFFLLAQESECAQNITMQQIAEKAGIRRQNIYKNHFHGIEDIIHTVHLIIDNNCKNLMKTFVNNNSNDLSIFLADEMLPLLYSKRAWLKNLYNTSLDPDWLPFLHEQYKPLVKVYLDNNIDEICSRLKLSPEFIYKLIVGNTLVIISCWLTSNNPEPPSLFKYKFLQLFSLALDDIMP</sequence>
<dbReference type="EMBL" id="AB684442">
    <property type="protein sequence ID" value="BAM66961.1"/>
    <property type="molecule type" value="Genomic_DNA"/>
</dbReference>